<organism evidence="2 3">
    <name type="scientific">Striga asiatica</name>
    <name type="common">Asiatic witchweed</name>
    <name type="synonym">Buchnera asiatica</name>
    <dbReference type="NCBI Taxonomy" id="4170"/>
    <lineage>
        <taxon>Eukaryota</taxon>
        <taxon>Viridiplantae</taxon>
        <taxon>Streptophyta</taxon>
        <taxon>Embryophyta</taxon>
        <taxon>Tracheophyta</taxon>
        <taxon>Spermatophyta</taxon>
        <taxon>Magnoliopsida</taxon>
        <taxon>eudicotyledons</taxon>
        <taxon>Gunneridae</taxon>
        <taxon>Pentapetalae</taxon>
        <taxon>asterids</taxon>
        <taxon>lamiids</taxon>
        <taxon>Lamiales</taxon>
        <taxon>Orobanchaceae</taxon>
        <taxon>Buchnereae</taxon>
        <taxon>Striga</taxon>
    </lineage>
</organism>
<dbReference type="Proteomes" id="UP000325081">
    <property type="component" value="Unassembled WGS sequence"/>
</dbReference>
<sequence length="286" mass="32397">MLADAPQGSLRRPVQTEGDTGGDWEERSYNDPRQEIGYVFRERRLKSFLVFDQRSTDRASPPRSYGQAMELLLASTSIRDWPLPLSYPFAFMTRKEKAKGLALESKVNYIEPSESRERIGNTVANRRIRRLNGSMQLTSSILVCGGETIPTAGAMSPTKTMLVFCLCFCHLAWHRSFRRNCAFFAVREISGCLALSKEKKVSKAGKGQDPTGKLFDSKFPSLASSPRRSRNRDRLGHCLNSSFHFNPGSLAPGYTWKEWENSYSEASTILRRLGQWSQSDSIRKIH</sequence>
<dbReference type="EMBL" id="BKCP01005461">
    <property type="protein sequence ID" value="GER38184.1"/>
    <property type="molecule type" value="Genomic_DNA"/>
</dbReference>
<protein>
    <submittedName>
        <fullName evidence="2">Mediator of RNA polymerase II transcription subunit</fullName>
    </submittedName>
</protein>
<gene>
    <name evidence="2" type="ORF">STAS_14648</name>
</gene>
<keyword evidence="3" id="KW-1185">Reference proteome</keyword>
<evidence type="ECO:0000256" key="1">
    <source>
        <dbReference type="SAM" id="MobiDB-lite"/>
    </source>
</evidence>
<evidence type="ECO:0000313" key="2">
    <source>
        <dbReference type="EMBL" id="GER38184.1"/>
    </source>
</evidence>
<comment type="caution">
    <text evidence="2">The sequence shown here is derived from an EMBL/GenBank/DDBJ whole genome shotgun (WGS) entry which is preliminary data.</text>
</comment>
<feature type="region of interest" description="Disordered" evidence="1">
    <location>
        <begin position="1"/>
        <end position="29"/>
    </location>
</feature>
<evidence type="ECO:0000313" key="3">
    <source>
        <dbReference type="Proteomes" id="UP000325081"/>
    </source>
</evidence>
<reference evidence="3" key="1">
    <citation type="journal article" date="2019" name="Curr. Biol.">
        <title>Genome Sequence of Striga asiatica Provides Insight into the Evolution of Plant Parasitism.</title>
        <authorList>
            <person name="Yoshida S."/>
            <person name="Kim S."/>
            <person name="Wafula E.K."/>
            <person name="Tanskanen J."/>
            <person name="Kim Y.M."/>
            <person name="Honaas L."/>
            <person name="Yang Z."/>
            <person name="Spallek T."/>
            <person name="Conn C.E."/>
            <person name="Ichihashi Y."/>
            <person name="Cheong K."/>
            <person name="Cui S."/>
            <person name="Der J.P."/>
            <person name="Gundlach H."/>
            <person name="Jiao Y."/>
            <person name="Hori C."/>
            <person name="Ishida J.K."/>
            <person name="Kasahara H."/>
            <person name="Kiba T."/>
            <person name="Kim M.S."/>
            <person name="Koo N."/>
            <person name="Laohavisit A."/>
            <person name="Lee Y.H."/>
            <person name="Lumba S."/>
            <person name="McCourt P."/>
            <person name="Mortimer J.C."/>
            <person name="Mutuku J.M."/>
            <person name="Nomura T."/>
            <person name="Sasaki-Sekimoto Y."/>
            <person name="Seto Y."/>
            <person name="Wang Y."/>
            <person name="Wakatake T."/>
            <person name="Sakakibara H."/>
            <person name="Demura T."/>
            <person name="Yamaguchi S."/>
            <person name="Yoneyama K."/>
            <person name="Manabe R.I."/>
            <person name="Nelson D.C."/>
            <person name="Schulman A.H."/>
            <person name="Timko M.P."/>
            <person name="dePamphilis C.W."/>
            <person name="Choi D."/>
            <person name="Shirasu K."/>
        </authorList>
    </citation>
    <scope>NUCLEOTIDE SEQUENCE [LARGE SCALE GENOMIC DNA]</scope>
    <source>
        <strain evidence="3">cv. UVA1</strain>
    </source>
</reference>
<accession>A0A5A7PZJ1</accession>
<proteinExistence type="predicted"/>
<name>A0A5A7PZJ1_STRAF</name>
<dbReference type="AlphaFoldDB" id="A0A5A7PZJ1"/>
<feature type="region of interest" description="Disordered" evidence="1">
    <location>
        <begin position="203"/>
        <end position="232"/>
    </location>
</feature>